<dbReference type="Pfam" id="PF00440">
    <property type="entry name" value="TetR_N"/>
    <property type="match status" value="1"/>
</dbReference>
<proteinExistence type="predicted"/>
<evidence type="ECO:0000313" key="6">
    <source>
        <dbReference type="EMBL" id="MFC4905042.1"/>
    </source>
</evidence>
<dbReference type="EMBL" id="JBHSIW010000024">
    <property type="protein sequence ID" value="MFC4905042.1"/>
    <property type="molecule type" value="Genomic_DNA"/>
</dbReference>
<evidence type="ECO:0000256" key="1">
    <source>
        <dbReference type="ARBA" id="ARBA00023015"/>
    </source>
</evidence>
<keyword evidence="3" id="KW-0804">Transcription</keyword>
<dbReference type="PANTHER" id="PTHR30055">
    <property type="entry name" value="HTH-TYPE TRANSCRIPTIONAL REGULATOR RUTR"/>
    <property type="match status" value="1"/>
</dbReference>
<dbReference type="Gene3D" id="1.10.357.10">
    <property type="entry name" value="Tetracycline Repressor, domain 2"/>
    <property type="match status" value="1"/>
</dbReference>
<gene>
    <name evidence="6" type="ORF">ACFPCS_15845</name>
</gene>
<evidence type="ECO:0000256" key="3">
    <source>
        <dbReference type="ARBA" id="ARBA00023163"/>
    </source>
</evidence>
<keyword evidence="1" id="KW-0805">Transcription regulation</keyword>
<protein>
    <submittedName>
        <fullName evidence="6">TetR/AcrR family transcriptional regulator</fullName>
    </submittedName>
</protein>
<keyword evidence="2 4" id="KW-0238">DNA-binding</keyword>
<evidence type="ECO:0000256" key="4">
    <source>
        <dbReference type="PROSITE-ProRule" id="PRU00335"/>
    </source>
</evidence>
<feature type="domain" description="HTH tetR-type" evidence="5">
    <location>
        <begin position="11"/>
        <end position="71"/>
    </location>
</feature>
<dbReference type="InterPro" id="IPR001647">
    <property type="entry name" value="HTH_TetR"/>
</dbReference>
<dbReference type="InterPro" id="IPR050109">
    <property type="entry name" value="HTH-type_TetR-like_transc_reg"/>
</dbReference>
<dbReference type="Proteomes" id="UP001595797">
    <property type="component" value="Unassembled WGS sequence"/>
</dbReference>
<reference evidence="7" key="1">
    <citation type="journal article" date="2019" name="Int. J. Syst. Evol. Microbiol.">
        <title>The Global Catalogue of Microorganisms (GCM) 10K type strain sequencing project: providing services to taxonomists for standard genome sequencing and annotation.</title>
        <authorList>
            <consortium name="The Broad Institute Genomics Platform"/>
            <consortium name="The Broad Institute Genome Sequencing Center for Infectious Disease"/>
            <person name="Wu L."/>
            <person name="Ma J."/>
        </authorList>
    </citation>
    <scope>NUCLEOTIDE SEQUENCE [LARGE SCALE GENOMIC DNA]</scope>
    <source>
        <strain evidence="7">CGMCC 4.6946</strain>
    </source>
</reference>
<accession>A0ABV9TLT3</accession>
<dbReference type="InterPro" id="IPR009057">
    <property type="entry name" value="Homeodomain-like_sf"/>
</dbReference>
<keyword evidence="7" id="KW-1185">Reference proteome</keyword>
<evidence type="ECO:0000256" key="2">
    <source>
        <dbReference type="ARBA" id="ARBA00023125"/>
    </source>
</evidence>
<dbReference type="InterPro" id="IPR036271">
    <property type="entry name" value="Tet_transcr_reg_TetR-rel_C_sf"/>
</dbReference>
<sequence length="200" mass="21097">MGSSTSPARGVEVRRRLLVAAAELIPQLGWRGVSTRVVARRAGVAPGLVHYHFGSVPSLLRQAVVQVMGDVLAAVPPMLSEAESGDEALGRLLASFDDFDGTDPTSLLFVEAYLAATRDPQLRVELSRMLDEVRAAVAAWLDTRGTPAPAATAAVLVATLDGVMLHRALQPTMTPEEVAPVLRRLLGDPRSGTLGKGSEG</sequence>
<organism evidence="6 7">
    <name type="scientific">Kocuria oceani</name>
    <dbReference type="NCBI Taxonomy" id="988827"/>
    <lineage>
        <taxon>Bacteria</taxon>
        <taxon>Bacillati</taxon>
        <taxon>Actinomycetota</taxon>
        <taxon>Actinomycetes</taxon>
        <taxon>Micrococcales</taxon>
        <taxon>Micrococcaceae</taxon>
        <taxon>Kocuria</taxon>
    </lineage>
</organism>
<name>A0ABV9TLT3_9MICC</name>
<dbReference type="PANTHER" id="PTHR30055:SF234">
    <property type="entry name" value="HTH-TYPE TRANSCRIPTIONAL REGULATOR BETI"/>
    <property type="match status" value="1"/>
</dbReference>
<evidence type="ECO:0000313" key="7">
    <source>
        <dbReference type="Proteomes" id="UP001595797"/>
    </source>
</evidence>
<comment type="caution">
    <text evidence="6">The sequence shown here is derived from an EMBL/GenBank/DDBJ whole genome shotgun (WGS) entry which is preliminary data.</text>
</comment>
<evidence type="ECO:0000259" key="5">
    <source>
        <dbReference type="PROSITE" id="PS50977"/>
    </source>
</evidence>
<dbReference type="Pfam" id="PF17940">
    <property type="entry name" value="TetR_C_31"/>
    <property type="match status" value="1"/>
</dbReference>
<dbReference type="SUPFAM" id="SSF46689">
    <property type="entry name" value="Homeodomain-like"/>
    <property type="match status" value="1"/>
</dbReference>
<feature type="DNA-binding region" description="H-T-H motif" evidence="4">
    <location>
        <begin position="34"/>
        <end position="53"/>
    </location>
</feature>
<dbReference type="SUPFAM" id="SSF48498">
    <property type="entry name" value="Tetracyclin repressor-like, C-terminal domain"/>
    <property type="match status" value="1"/>
</dbReference>
<dbReference type="PRINTS" id="PR00455">
    <property type="entry name" value="HTHTETR"/>
</dbReference>
<dbReference type="InterPro" id="IPR041583">
    <property type="entry name" value="TetR_C_31"/>
</dbReference>
<dbReference type="PROSITE" id="PS50977">
    <property type="entry name" value="HTH_TETR_2"/>
    <property type="match status" value="1"/>
</dbReference>
<dbReference type="RefSeq" id="WP_277551347.1">
    <property type="nucleotide sequence ID" value="NZ_JARAMH010000008.1"/>
</dbReference>